<dbReference type="PANTHER" id="PTHR13138">
    <property type="entry name" value="PROTEIN LIN1"/>
    <property type="match status" value="1"/>
</dbReference>
<dbReference type="PANTHER" id="PTHR13138:SF3">
    <property type="entry name" value="CD2 ANTIGEN CYTOPLASMIC TAIL-BINDING PROTEIN 2"/>
    <property type="match status" value="1"/>
</dbReference>
<name>A0AAN9AHS2_9CAEN</name>
<feature type="compositionally biased region" description="Low complexity" evidence="1">
    <location>
        <begin position="276"/>
        <end position="285"/>
    </location>
</feature>
<feature type="compositionally biased region" description="Basic and acidic residues" evidence="1">
    <location>
        <begin position="299"/>
        <end position="309"/>
    </location>
</feature>
<evidence type="ECO:0000259" key="2">
    <source>
        <dbReference type="PROSITE" id="PS50829"/>
    </source>
</evidence>
<dbReference type="Gene3D" id="3.30.1490.40">
    <property type="match status" value="1"/>
</dbReference>
<dbReference type="InterPro" id="IPR035445">
    <property type="entry name" value="GYF-like_dom_sf"/>
</dbReference>
<reference evidence="3 4" key="1">
    <citation type="submission" date="2024-02" db="EMBL/GenBank/DDBJ databases">
        <title>Chromosome-scale genome assembly of the rough periwinkle Littorina saxatilis.</title>
        <authorList>
            <person name="De Jode A."/>
            <person name="Faria R."/>
            <person name="Formenti G."/>
            <person name="Sims Y."/>
            <person name="Smith T.P."/>
            <person name="Tracey A."/>
            <person name="Wood J.M.D."/>
            <person name="Zagrodzka Z.B."/>
            <person name="Johannesson K."/>
            <person name="Butlin R.K."/>
            <person name="Leder E.H."/>
        </authorList>
    </citation>
    <scope>NUCLEOTIDE SEQUENCE [LARGE SCALE GENOMIC DNA]</scope>
    <source>
        <strain evidence="3">Snail1</strain>
        <tissue evidence="3">Muscle</tissue>
    </source>
</reference>
<dbReference type="EMBL" id="JBAMIC010004070">
    <property type="protein sequence ID" value="KAK7087180.1"/>
    <property type="molecule type" value="Genomic_DNA"/>
</dbReference>
<evidence type="ECO:0000313" key="4">
    <source>
        <dbReference type="Proteomes" id="UP001374579"/>
    </source>
</evidence>
<feature type="region of interest" description="Disordered" evidence="1">
    <location>
        <begin position="264"/>
        <end position="323"/>
    </location>
</feature>
<dbReference type="FunFam" id="3.30.1490.40:FF:000005">
    <property type="entry name" value="CD2 antigen cytoplasmic tail-binding protein 2"/>
    <property type="match status" value="1"/>
</dbReference>
<dbReference type="Proteomes" id="UP001374579">
    <property type="component" value="Unassembled WGS sequence"/>
</dbReference>
<feature type="domain" description="GYF" evidence="2">
    <location>
        <begin position="304"/>
        <end position="361"/>
    </location>
</feature>
<protein>
    <recommendedName>
        <fullName evidence="2">GYF domain-containing protein</fullName>
    </recommendedName>
</protein>
<dbReference type="InterPro" id="IPR003169">
    <property type="entry name" value="GYF"/>
</dbReference>
<proteinExistence type="predicted"/>
<dbReference type="PROSITE" id="PS50829">
    <property type="entry name" value="GYF"/>
    <property type="match status" value="1"/>
</dbReference>
<gene>
    <name evidence="3" type="ORF">V1264_021261</name>
</gene>
<keyword evidence="4" id="KW-1185">Reference proteome</keyword>
<dbReference type="SUPFAM" id="SSF55277">
    <property type="entry name" value="GYF domain"/>
    <property type="match status" value="1"/>
</dbReference>
<accession>A0AAN9AHS2</accession>
<organism evidence="3 4">
    <name type="scientific">Littorina saxatilis</name>
    <dbReference type="NCBI Taxonomy" id="31220"/>
    <lineage>
        <taxon>Eukaryota</taxon>
        <taxon>Metazoa</taxon>
        <taxon>Spiralia</taxon>
        <taxon>Lophotrochozoa</taxon>
        <taxon>Mollusca</taxon>
        <taxon>Gastropoda</taxon>
        <taxon>Caenogastropoda</taxon>
        <taxon>Littorinimorpha</taxon>
        <taxon>Littorinoidea</taxon>
        <taxon>Littorinidae</taxon>
        <taxon>Littorina</taxon>
    </lineage>
</organism>
<evidence type="ECO:0000256" key="1">
    <source>
        <dbReference type="SAM" id="MobiDB-lite"/>
    </source>
</evidence>
<sequence>MADKKVMFQEDPEVNEFQPEEVENATGFKKGKHSLDSDEEDDDADKYDVMNEDDIEGQEEPTIDYDDDIQITPFNMKDELEEGHFDKDGNFIFDKTKNIKDHWIDNINWVRIKESERQKAQQMIQAREDAQEMETPPVDRVAIFKEMMELLQPQETVAKALRRLGKSKGKPLTTAQRWKAKRQKTESGAASGGPEAEKVEQDKQTMLRLTEMADSLVQEGMMEIYEATREKVAVMLKQEEGKKFAIPDDVDEDDALDMFADNFDKTEGKKSGGSGDAAADNGKGDPSSSTAEVSGTARENAEDEVRWEYKEEDSDTSPILGPHTTTQMMAWKDDGKFKTGVLCRRVGTQAQFYSSNRVDFDLYI</sequence>
<dbReference type="AlphaFoldDB" id="A0AAN9AHS2"/>
<feature type="compositionally biased region" description="Acidic residues" evidence="1">
    <location>
        <begin position="10"/>
        <end position="23"/>
    </location>
</feature>
<dbReference type="InterPro" id="IPR039905">
    <property type="entry name" value="CD2BP2/Lin1"/>
</dbReference>
<dbReference type="GO" id="GO:0005682">
    <property type="term" value="C:U5 snRNP"/>
    <property type="evidence" value="ECO:0007669"/>
    <property type="project" value="InterPro"/>
</dbReference>
<dbReference type="Pfam" id="PF02213">
    <property type="entry name" value="GYF"/>
    <property type="match status" value="1"/>
</dbReference>
<evidence type="ECO:0000313" key="3">
    <source>
        <dbReference type="EMBL" id="KAK7087180.1"/>
    </source>
</evidence>
<feature type="region of interest" description="Disordered" evidence="1">
    <location>
        <begin position="1"/>
        <end position="45"/>
    </location>
</feature>
<feature type="region of interest" description="Disordered" evidence="1">
    <location>
        <begin position="164"/>
        <end position="201"/>
    </location>
</feature>
<comment type="caution">
    <text evidence="3">The sequence shown here is derived from an EMBL/GenBank/DDBJ whole genome shotgun (WGS) entry which is preliminary data.</text>
</comment>